<evidence type="ECO:0000313" key="9">
    <source>
        <dbReference type="Proteomes" id="UP000784128"/>
    </source>
</evidence>
<comment type="caution">
    <text evidence="8">The sequence shown here is derived from an EMBL/GenBank/DDBJ whole genome shotgun (WGS) entry which is preliminary data.</text>
</comment>
<evidence type="ECO:0000256" key="5">
    <source>
        <dbReference type="ARBA" id="ARBA00022692"/>
    </source>
</evidence>
<evidence type="ECO:0000256" key="1">
    <source>
        <dbReference type="ARBA" id="ARBA00004442"/>
    </source>
</evidence>
<keyword evidence="5" id="KW-0812">Transmembrane</keyword>
<protein>
    <submittedName>
        <fullName evidence="8">TolC family protein</fullName>
    </submittedName>
</protein>
<dbReference type="Proteomes" id="UP000784128">
    <property type="component" value="Unassembled WGS sequence"/>
</dbReference>
<name>A0ABS5UAF9_9BACT</name>
<evidence type="ECO:0000256" key="3">
    <source>
        <dbReference type="ARBA" id="ARBA00022448"/>
    </source>
</evidence>
<dbReference type="InterPro" id="IPR051906">
    <property type="entry name" value="TolC-like"/>
</dbReference>
<evidence type="ECO:0000256" key="7">
    <source>
        <dbReference type="ARBA" id="ARBA00023237"/>
    </source>
</evidence>
<comment type="subcellular location">
    <subcellularLocation>
        <location evidence="1">Cell outer membrane</location>
    </subcellularLocation>
</comment>
<dbReference type="PANTHER" id="PTHR30026">
    <property type="entry name" value="OUTER MEMBRANE PROTEIN TOLC"/>
    <property type="match status" value="1"/>
</dbReference>
<keyword evidence="7" id="KW-0998">Cell outer membrane</keyword>
<evidence type="ECO:0000256" key="4">
    <source>
        <dbReference type="ARBA" id="ARBA00022452"/>
    </source>
</evidence>
<accession>A0ABS5UAF9</accession>
<reference evidence="8 9" key="1">
    <citation type="submission" date="2021-05" db="EMBL/GenBank/DDBJ databases">
        <title>The draft genome of Geobacter chapellei DSM 13688.</title>
        <authorList>
            <person name="Xu Z."/>
            <person name="Masuda Y."/>
            <person name="Itoh H."/>
            <person name="Senoo K."/>
        </authorList>
    </citation>
    <scope>NUCLEOTIDE SEQUENCE [LARGE SCALE GENOMIC DNA]</scope>
    <source>
        <strain evidence="8 9">DSM 13688</strain>
    </source>
</reference>
<proteinExistence type="inferred from homology"/>
<comment type="similarity">
    <text evidence="2">Belongs to the outer membrane factor (OMF) (TC 1.B.17) family.</text>
</comment>
<dbReference type="SUPFAM" id="SSF56954">
    <property type="entry name" value="Outer membrane efflux proteins (OEP)"/>
    <property type="match status" value="1"/>
</dbReference>
<gene>
    <name evidence="8" type="ORF">KJB30_12840</name>
</gene>
<evidence type="ECO:0000256" key="2">
    <source>
        <dbReference type="ARBA" id="ARBA00007613"/>
    </source>
</evidence>
<sequence>MLACLIAATPAIAGAEAISLREAVNRALSGNHSIKAARYEQEAARQGAAASHGRYWPSVYFESGVSLSNTPSRVFMMKLDEARINPSSDFSAERLNHPSARGDFRSALAVEQPLWDRQIATVAELAAKDAEAAETSLEFNRETIAFRVYNAYLEVRTARAARDMSEHAVADAREHSRLAAVRENEGMGLKSDVLRSASELSEAEQRLVTAANDLLIARLRLNQVIGGPQGESIDITEEPRLAEPSQTSDALVSTAFKNRPELRAARKLLEKGELLVRQANNAYLPTLYAGATYQINDRDLPLGWDNDSWSLGINLRWEIFDGQRRSHDKRKAEFAHDAVAESFENARRDVALQVHEAVLRRQESKLRLASARQALDAAQEGVRLVGKRFANGLCTMVELMDAESTLNRARLNMVEMENNDLRSTAQIHYATGQFLQEVMR</sequence>
<evidence type="ECO:0000313" key="8">
    <source>
        <dbReference type="EMBL" id="MBT1072677.1"/>
    </source>
</evidence>
<evidence type="ECO:0000256" key="6">
    <source>
        <dbReference type="ARBA" id="ARBA00023136"/>
    </source>
</evidence>
<dbReference type="PANTHER" id="PTHR30026:SF21">
    <property type="entry name" value="SLR1270 PROTEIN"/>
    <property type="match status" value="1"/>
</dbReference>
<organism evidence="8 9">
    <name type="scientific">Pelotalea chapellei</name>
    <dbReference type="NCBI Taxonomy" id="44671"/>
    <lineage>
        <taxon>Bacteria</taxon>
        <taxon>Pseudomonadati</taxon>
        <taxon>Thermodesulfobacteriota</taxon>
        <taxon>Desulfuromonadia</taxon>
        <taxon>Geobacterales</taxon>
        <taxon>Geobacteraceae</taxon>
        <taxon>Pelotalea</taxon>
    </lineage>
</organism>
<keyword evidence="9" id="KW-1185">Reference proteome</keyword>
<dbReference type="Gene3D" id="1.20.1600.10">
    <property type="entry name" value="Outer membrane efflux proteins (OEP)"/>
    <property type="match status" value="1"/>
</dbReference>
<keyword evidence="3" id="KW-0813">Transport</keyword>
<dbReference type="InterPro" id="IPR003423">
    <property type="entry name" value="OMP_efflux"/>
</dbReference>
<dbReference type="Pfam" id="PF02321">
    <property type="entry name" value="OEP"/>
    <property type="match status" value="2"/>
</dbReference>
<dbReference type="EMBL" id="JAHDYS010000012">
    <property type="protein sequence ID" value="MBT1072677.1"/>
    <property type="molecule type" value="Genomic_DNA"/>
</dbReference>
<keyword evidence="4" id="KW-1134">Transmembrane beta strand</keyword>
<keyword evidence="6" id="KW-0472">Membrane</keyword>